<dbReference type="OrthoDB" id="9778801at2"/>
<name>A0A437R341_9GAMM</name>
<dbReference type="Pfam" id="PF07103">
    <property type="entry name" value="DUF1365"/>
    <property type="match status" value="1"/>
</dbReference>
<accession>A0A437R341</accession>
<sequence length="256" mass="29218">MQAGHAWYQGDVGHQRYLPKSHGFGYNVSFFWLDLSQLDSLDQYGPLLTHEKFGAFSYRRRDYLAGDADLQQAVLDKVASLGASISDVDQVFMLSPLANWGLYFSPLTLYYCFAQGKLQSLLAEVSNTPWNERHYYLVPVTAVATASESAVSEYTHPKNFHVSPFNPLDMLYQWHVGQPGAELQLSITNWRQQQKIFSAWLKLERQSLTASALKQLLIHTPWPCVQVVFRIYWHAVKLLVKGLPLYGHKKPEDPAL</sequence>
<reference evidence="1 2" key="1">
    <citation type="submission" date="2019-01" db="EMBL/GenBank/DDBJ databases">
        <authorList>
            <person name="Chen W.-M."/>
        </authorList>
    </citation>
    <scope>NUCLEOTIDE SEQUENCE [LARGE SCALE GENOMIC DNA]</scope>
    <source>
        <strain evidence="1 2">KYPC3</strain>
    </source>
</reference>
<dbReference type="InterPro" id="IPR010775">
    <property type="entry name" value="DUF1365"/>
</dbReference>
<evidence type="ECO:0000313" key="1">
    <source>
        <dbReference type="EMBL" id="RVU41181.1"/>
    </source>
</evidence>
<proteinExistence type="predicted"/>
<keyword evidence="2" id="KW-1185">Reference proteome</keyword>
<evidence type="ECO:0000313" key="2">
    <source>
        <dbReference type="Proteomes" id="UP000283077"/>
    </source>
</evidence>
<dbReference type="Proteomes" id="UP000283077">
    <property type="component" value="Unassembled WGS sequence"/>
</dbReference>
<dbReference type="PANTHER" id="PTHR33973:SF4">
    <property type="entry name" value="OS07G0153300 PROTEIN"/>
    <property type="match status" value="1"/>
</dbReference>
<comment type="caution">
    <text evidence="1">The sequence shown here is derived from an EMBL/GenBank/DDBJ whole genome shotgun (WGS) entry which is preliminary data.</text>
</comment>
<dbReference type="AlphaFoldDB" id="A0A437R341"/>
<organism evidence="1 2">
    <name type="scientific">Rheinheimera riviphila</name>
    <dbReference type="NCBI Taxonomy" id="1834037"/>
    <lineage>
        <taxon>Bacteria</taxon>
        <taxon>Pseudomonadati</taxon>
        <taxon>Pseudomonadota</taxon>
        <taxon>Gammaproteobacteria</taxon>
        <taxon>Chromatiales</taxon>
        <taxon>Chromatiaceae</taxon>
        <taxon>Rheinheimera</taxon>
    </lineage>
</organism>
<gene>
    <name evidence="1" type="ORF">EOE67_02980</name>
</gene>
<dbReference type="RefSeq" id="WP_127697566.1">
    <property type="nucleotide sequence ID" value="NZ_SACS01000002.1"/>
</dbReference>
<protein>
    <submittedName>
        <fullName evidence="1">DUF1365 domain-containing protein</fullName>
    </submittedName>
</protein>
<dbReference type="EMBL" id="SACS01000002">
    <property type="protein sequence ID" value="RVU41181.1"/>
    <property type="molecule type" value="Genomic_DNA"/>
</dbReference>
<dbReference type="PANTHER" id="PTHR33973">
    <property type="entry name" value="OS07G0153300 PROTEIN"/>
    <property type="match status" value="1"/>
</dbReference>